<evidence type="ECO:0000313" key="3">
    <source>
        <dbReference type="Proteomes" id="UP000184442"/>
    </source>
</evidence>
<dbReference type="InterPro" id="IPR005069">
    <property type="entry name" value="Nucl-diP-sugar_transferase"/>
</dbReference>
<keyword evidence="3" id="KW-1185">Reference proteome</keyword>
<organism evidence="2 3">
    <name type="scientific">Lutispora thermophila DSM 19022</name>
    <dbReference type="NCBI Taxonomy" id="1122184"/>
    <lineage>
        <taxon>Bacteria</taxon>
        <taxon>Bacillati</taxon>
        <taxon>Bacillota</taxon>
        <taxon>Clostridia</taxon>
        <taxon>Lutisporales</taxon>
        <taxon>Lutisporaceae</taxon>
        <taxon>Lutispora</taxon>
    </lineage>
</organism>
<keyword evidence="2" id="KW-0808">Transferase</keyword>
<proteinExistence type="predicted"/>
<evidence type="ECO:0000259" key="1">
    <source>
        <dbReference type="Pfam" id="PF03407"/>
    </source>
</evidence>
<dbReference type="SUPFAM" id="SSF53448">
    <property type="entry name" value="Nucleotide-diphospho-sugar transferases"/>
    <property type="match status" value="1"/>
</dbReference>
<dbReference type="Proteomes" id="UP000184442">
    <property type="component" value="Unassembled WGS sequence"/>
</dbReference>
<dbReference type="AlphaFoldDB" id="A0A1M6CQH2"/>
<dbReference type="InterPro" id="IPR029044">
    <property type="entry name" value="Nucleotide-diphossugar_trans"/>
</dbReference>
<accession>A0A1M6CQH2</accession>
<dbReference type="STRING" id="1122184.SAMN02745176_00890"/>
<evidence type="ECO:0000313" key="2">
    <source>
        <dbReference type="EMBL" id="SHI63101.1"/>
    </source>
</evidence>
<gene>
    <name evidence="2" type="ORF">SAMN02745176_00890</name>
</gene>
<protein>
    <submittedName>
        <fullName evidence="2">Nucleotide-diphospho-sugar transferase</fullName>
    </submittedName>
</protein>
<reference evidence="2 3" key="1">
    <citation type="submission" date="2016-11" db="EMBL/GenBank/DDBJ databases">
        <authorList>
            <person name="Jaros S."/>
            <person name="Januszkiewicz K."/>
            <person name="Wedrychowicz H."/>
        </authorList>
    </citation>
    <scope>NUCLEOTIDE SEQUENCE [LARGE SCALE GENOMIC DNA]</scope>
    <source>
        <strain evidence="2 3">DSM 19022</strain>
    </source>
</reference>
<sequence>MDIALCTIISKLRIHQFLALYESIIKNRMAAHLFVFCVDRESYDLLKKMGISKAVIIDFSKLEDKTLINLRKERKIYEYCWTIKPVVIEYIFKKHSKIKKILYVDSDIYFFSDPLSIINRIKKWSVIVTTHRSSKNINGGFVCFKRDKIGLEALKWWKRQCFNWCYDYFDNGNFGDQGHLDRLKKHYRNIYYLEHPGFNVASWNEHLYQIKTYDDRVYVDNVRMVFYHFSGLRMINKTDYIMLWQFEPKGYVYGHYINVLRKKIEEIENVSPGFTDNIFK</sequence>
<dbReference type="Gene3D" id="3.90.550.10">
    <property type="entry name" value="Spore Coat Polysaccharide Biosynthesis Protein SpsA, Chain A"/>
    <property type="match status" value="1"/>
</dbReference>
<dbReference type="EMBL" id="FQZS01000005">
    <property type="protein sequence ID" value="SHI63101.1"/>
    <property type="molecule type" value="Genomic_DNA"/>
</dbReference>
<feature type="domain" description="Nucleotide-diphospho-sugar transferase" evidence="1">
    <location>
        <begin position="31"/>
        <end position="228"/>
    </location>
</feature>
<dbReference type="Pfam" id="PF03407">
    <property type="entry name" value="Nucleotid_trans"/>
    <property type="match status" value="1"/>
</dbReference>
<dbReference type="GO" id="GO:0016740">
    <property type="term" value="F:transferase activity"/>
    <property type="evidence" value="ECO:0007669"/>
    <property type="project" value="UniProtKB-KW"/>
</dbReference>
<name>A0A1M6CQH2_9FIRM</name>